<keyword evidence="2" id="KW-1133">Transmembrane helix</keyword>
<accession>A0A1C5GID0</accession>
<reference evidence="3 4" key="1">
    <citation type="submission" date="2016-06" db="EMBL/GenBank/DDBJ databases">
        <authorList>
            <person name="Kjaerup R.B."/>
            <person name="Dalgaard T.S."/>
            <person name="Juul-Madsen H.R."/>
        </authorList>
    </citation>
    <scope>NUCLEOTIDE SEQUENCE [LARGE SCALE GENOMIC DNA]</scope>
    <source>
        <strain evidence="3 4">DSM 43913</strain>
    </source>
</reference>
<keyword evidence="4" id="KW-1185">Reference proteome</keyword>
<protein>
    <submittedName>
        <fullName evidence="3">Tight adherence protein B</fullName>
    </submittedName>
</protein>
<evidence type="ECO:0000256" key="2">
    <source>
        <dbReference type="SAM" id="Phobius"/>
    </source>
</evidence>
<feature type="transmembrane region" description="Helical" evidence="2">
    <location>
        <begin position="193"/>
        <end position="212"/>
    </location>
</feature>
<keyword evidence="2" id="KW-0812">Transmembrane</keyword>
<dbReference type="PANTHER" id="PTHR35007:SF4">
    <property type="entry name" value="CONSERVED TRANSMEMBRANE PROTEIN-RELATED"/>
    <property type="match status" value="1"/>
</dbReference>
<sequence length="223" mass="21939">MGLLLAGPVAAVAVGAYGTLAARALLRRREGRYAVRARRRRLDQLCGLAADLRAGLPVPVAAERLTSGDGGIPGRRGTTGGGGTTGDGGSPGGGGTAGGDAAGRDERGRPGRLDHLARAAVRLADQTGAPLAELLERIEADARSADRGLAAAEAQAAGARATALLLAALPLGGIGLGYGIGVDPVAVLLHTPVGGACAVVAIALQVAGLFWAERLGATPGRAS</sequence>
<dbReference type="EMBL" id="LT607733">
    <property type="protein sequence ID" value="SCG18856.1"/>
    <property type="molecule type" value="Genomic_DNA"/>
</dbReference>
<keyword evidence="2" id="KW-0472">Membrane</keyword>
<gene>
    <name evidence="3" type="ORF">GA0070610_5211</name>
</gene>
<dbReference type="PANTHER" id="PTHR35007">
    <property type="entry name" value="INTEGRAL MEMBRANE PROTEIN-RELATED"/>
    <property type="match status" value="1"/>
</dbReference>
<organism evidence="3 4">
    <name type="scientific">Micromonospora echinofusca</name>
    <dbReference type="NCBI Taxonomy" id="47858"/>
    <lineage>
        <taxon>Bacteria</taxon>
        <taxon>Bacillati</taxon>
        <taxon>Actinomycetota</taxon>
        <taxon>Actinomycetes</taxon>
        <taxon>Micromonosporales</taxon>
        <taxon>Micromonosporaceae</taxon>
        <taxon>Micromonospora</taxon>
    </lineage>
</organism>
<evidence type="ECO:0000313" key="3">
    <source>
        <dbReference type="EMBL" id="SCG18856.1"/>
    </source>
</evidence>
<dbReference type="AlphaFoldDB" id="A0A1C5GID0"/>
<proteinExistence type="predicted"/>
<evidence type="ECO:0000313" key="4">
    <source>
        <dbReference type="Proteomes" id="UP000198251"/>
    </source>
</evidence>
<dbReference type="Proteomes" id="UP000198251">
    <property type="component" value="Chromosome I"/>
</dbReference>
<feature type="transmembrane region" description="Helical" evidence="2">
    <location>
        <begin position="6"/>
        <end position="26"/>
    </location>
</feature>
<name>A0A1C5GID0_MICEH</name>
<feature type="transmembrane region" description="Helical" evidence="2">
    <location>
        <begin position="163"/>
        <end position="181"/>
    </location>
</feature>
<evidence type="ECO:0000256" key="1">
    <source>
        <dbReference type="SAM" id="MobiDB-lite"/>
    </source>
</evidence>
<feature type="region of interest" description="Disordered" evidence="1">
    <location>
        <begin position="64"/>
        <end position="110"/>
    </location>
</feature>
<feature type="compositionally biased region" description="Gly residues" evidence="1">
    <location>
        <begin position="68"/>
        <end position="101"/>
    </location>
</feature>